<dbReference type="Proteomes" id="UP000326396">
    <property type="component" value="Linkage Group LG2"/>
</dbReference>
<dbReference type="AlphaFoldDB" id="A0A5N6NE37"/>
<evidence type="ECO:0000313" key="2">
    <source>
        <dbReference type="Proteomes" id="UP000326396"/>
    </source>
</evidence>
<proteinExistence type="predicted"/>
<reference evidence="1 2" key="1">
    <citation type="submission" date="2019-05" db="EMBL/GenBank/DDBJ databases">
        <title>Mikania micrantha, genome provides insights into the molecular mechanism of rapid growth.</title>
        <authorList>
            <person name="Liu B."/>
        </authorList>
    </citation>
    <scope>NUCLEOTIDE SEQUENCE [LARGE SCALE GENOMIC DNA]</scope>
    <source>
        <strain evidence="1">NLD-2019</strain>
        <tissue evidence="1">Leaf</tissue>
    </source>
</reference>
<accession>A0A5N6NE37</accession>
<protein>
    <submittedName>
        <fullName evidence="1">Uncharacterized protein</fullName>
    </submittedName>
</protein>
<dbReference type="EMBL" id="SZYD01000012">
    <property type="protein sequence ID" value="KAD4586131.1"/>
    <property type="molecule type" value="Genomic_DNA"/>
</dbReference>
<comment type="caution">
    <text evidence="1">The sequence shown here is derived from an EMBL/GenBank/DDBJ whole genome shotgun (WGS) entry which is preliminary data.</text>
</comment>
<keyword evidence="2" id="KW-1185">Reference proteome</keyword>
<name>A0A5N6NE37_9ASTR</name>
<organism evidence="1 2">
    <name type="scientific">Mikania micrantha</name>
    <name type="common">bitter vine</name>
    <dbReference type="NCBI Taxonomy" id="192012"/>
    <lineage>
        <taxon>Eukaryota</taxon>
        <taxon>Viridiplantae</taxon>
        <taxon>Streptophyta</taxon>
        <taxon>Embryophyta</taxon>
        <taxon>Tracheophyta</taxon>
        <taxon>Spermatophyta</taxon>
        <taxon>Magnoliopsida</taxon>
        <taxon>eudicotyledons</taxon>
        <taxon>Gunneridae</taxon>
        <taxon>Pentapetalae</taxon>
        <taxon>asterids</taxon>
        <taxon>campanulids</taxon>
        <taxon>Asterales</taxon>
        <taxon>Asteraceae</taxon>
        <taxon>Asteroideae</taxon>
        <taxon>Heliantheae alliance</taxon>
        <taxon>Eupatorieae</taxon>
        <taxon>Mikania</taxon>
    </lineage>
</organism>
<sequence length="152" mass="17143">MLCKLLAAQQNWCLQKTVAEKDVVESHFVIEVSVMLEKSVNRITNFNYQTDYESTSDGIERSMSALMNTWLSSALQYLSSASLGHQHLKWSSASQVVISISLGHQHLKICLSALQYPCGIPSSAMDFECQHYNFKLSALKNPLKTSQHLYLQ</sequence>
<gene>
    <name evidence="1" type="ORF">E3N88_23732</name>
</gene>
<evidence type="ECO:0000313" key="1">
    <source>
        <dbReference type="EMBL" id="KAD4586131.1"/>
    </source>
</evidence>